<comment type="similarity">
    <text evidence="1">Belongs to the UPF0065 (bug) family.</text>
</comment>
<dbReference type="Gene3D" id="3.40.190.150">
    <property type="entry name" value="Bordetella uptake gene, domain 1"/>
    <property type="match status" value="1"/>
</dbReference>
<evidence type="ECO:0000313" key="2">
    <source>
        <dbReference type="EMBL" id="TCT03858.1"/>
    </source>
</evidence>
<comment type="caution">
    <text evidence="2">The sequence shown here is derived from an EMBL/GenBank/DDBJ whole genome shotgun (WGS) entry which is preliminary data.</text>
</comment>
<evidence type="ECO:0000256" key="1">
    <source>
        <dbReference type="ARBA" id="ARBA00006987"/>
    </source>
</evidence>
<reference evidence="2 3" key="1">
    <citation type="submission" date="2019-03" db="EMBL/GenBank/DDBJ databases">
        <title>Genomic Encyclopedia of Type Strains, Phase IV (KMG-IV): sequencing the most valuable type-strain genomes for metagenomic binning, comparative biology and taxonomic classification.</title>
        <authorList>
            <person name="Goeker M."/>
        </authorList>
    </citation>
    <scope>NUCLEOTIDE SEQUENCE [LARGE SCALE GENOMIC DNA]</scope>
    <source>
        <strain evidence="2 3">DSM 9035</strain>
    </source>
</reference>
<dbReference type="InterPro" id="IPR005064">
    <property type="entry name" value="BUG"/>
</dbReference>
<accession>A0A4V2UXK7</accession>
<evidence type="ECO:0000313" key="3">
    <source>
        <dbReference type="Proteomes" id="UP000294664"/>
    </source>
</evidence>
<gene>
    <name evidence="2" type="ORF">EDC64_10823</name>
</gene>
<keyword evidence="3" id="KW-1185">Reference proteome</keyword>
<dbReference type="Pfam" id="PF03401">
    <property type="entry name" value="TctC"/>
    <property type="match status" value="1"/>
</dbReference>
<dbReference type="PIRSF" id="PIRSF017082">
    <property type="entry name" value="YflP"/>
    <property type="match status" value="1"/>
</dbReference>
<dbReference type="AlphaFoldDB" id="A0A4V2UXK7"/>
<dbReference type="Gene3D" id="3.40.190.10">
    <property type="entry name" value="Periplasmic binding protein-like II"/>
    <property type="match status" value="1"/>
</dbReference>
<dbReference type="RefSeq" id="WP_165933761.1">
    <property type="nucleotide sequence ID" value="NZ_SMAI01000008.1"/>
</dbReference>
<proteinExistence type="inferred from homology"/>
<dbReference type="EMBL" id="SMAI01000008">
    <property type="protein sequence ID" value="TCT03858.1"/>
    <property type="molecule type" value="Genomic_DNA"/>
</dbReference>
<organism evidence="2 3">
    <name type="scientific">Aquabacter spiritensis</name>
    <dbReference type="NCBI Taxonomy" id="933073"/>
    <lineage>
        <taxon>Bacteria</taxon>
        <taxon>Pseudomonadati</taxon>
        <taxon>Pseudomonadota</taxon>
        <taxon>Alphaproteobacteria</taxon>
        <taxon>Hyphomicrobiales</taxon>
        <taxon>Xanthobacteraceae</taxon>
        <taxon>Aquabacter</taxon>
    </lineage>
</organism>
<protein>
    <submittedName>
        <fullName evidence="2">Tripartite-type tricarboxylate transporter receptor subunit TctC</fullName>
    </submittedName>
</protein>
<dbReference type="InterPro" id="IPR006311">
    <property type="entry name" value="TAT_signal"/>
</dbReference>
<dbReference type="CDD" id="cd07012">
    <property type="entry name" value="PBP2_Bug_TTT"/>
    <property type="match status" value="1"/>
</dbReference>
<dbReference type="InterPro" id="IPR042100">
    <property type="entry name" value="Bug_dom1"/>
</dbReference>
<sequence>MNARTLIDRRTVLSGLGAAAICSPFPARADAGAWKPSGTVRLVVPFSAGGITDIIARLVAAHLQQTWGQTVVVDNKTGAGGIVGSLDVVRAAPDGLTLLLGSTGPQSVAYSLFRNLKYQPADLTPISNIITGSNIVMLNNSIPVNSVPDFIAWAKENSGRITYASAGVGSMTHLSTLWLFNLLGVQATHIPYRGSAPAVIDLMTGVVPMFADNISNGIEFVRAGKVKGVAVTSAGPNPYCDLPPLKGAVPALDKYVVDTFYGMFGPARMPPEIVGEINRCIKEFLGLASTERNLRIWAAVPAWAPPAQTLAAVDADIRKWKGVIEAEGLKLDY</sequence>
<dbReference type="Proteomes" id="UP000294664">
    <property type="component" value="Unassembled WGS sequence"/>
</dbReference>
<keyword evidence="2" id="KW-0675">Receptor</keyword>
<dbReference type="PANTHER" id="PTHR42928:SF5">
    <property type="entry name" value="BLR1237 PROTEIN"/>
    <property type="match status" value="1"/>
</dbReference>
<dbReference type="PROSITE" id="PS51318">
    <property type="entry name" value="TAT"/>
    <property type="match status" value="1"/>
</dbReference>
<dbReference type="PANTHER" id="PTHR42928">
    <property type="entry name" value="TRICARBOXYLATE-BINDING PROTEIN"/>
    <property type="match status" value="1"/>
</dbReference>
<name>A0A4V2UXK7_9HYPH</name>